<keyword evidence="2" id="KW-0597">Phosphoprotein</keyword>
<dbReference type="AlphaFoldDB" id="A0AAV7I5S8"/>
<feature type="region of interest" description="Disordered" evidence="4">
    <location>
        <begin position="409"/>
        <end position="438"/>
    </location>
</feature>
<name>A0AAV7I5S8_COTGL</name>
<dbReference type="PANTHER" id="PTHR28664:SF4">
    <property type="entry name" value="TIGHT JUNCTION-ASSOCIATED PROTEIN 1"/>
    <property type="match status" value="1"/>
</dbReference>
<evidence type="ECO:0000256" key="2">
    <source>
        <dbReference type="ARBA" id="ARBA00022553"/>
    </source>
</evidence>
<feature type="compositionally biased region" description="Low complexity" evidence="4">
    <location>
        <begin position="427"/>
        <end position="436"/>
    </location>
</feature>
<comment type="caution">
    <text evidence="5">The sequence shown here is derived from an EMBL/GenBank/DDBJ whole genome shotgun (WGS) entry which is preliminary data.</text>
</comment>
<dbReference type="EMBL" id="JAHXZJ010002237">
    <property type="protein sequence ID" value="KAH0546140.1"/>
    <property type="molecule type" value="Genomic_DNA"/>
</dbReference>
<dbReference type="GO" id="GO:0016020">
    <property type="term" value="C:membrane"/>
    <property type="evidence" value="ECO:0007669"/>
    <property type="project" value="UniProtKB-SubCell"/>
</dbReference>
<evidence type="ECO:0000313" key="5">
    <source>
        <dbReference type="EMBL" id="KAH0546140.1"/>
    </source>
</evidence>
<dbReference type="Proteomes" id="UP000826195">
    <property type="component" value="Unassembled WGS sequence"/>
</dbReference>
<feature type="region of interest" description="Disordered" evidence="4">
    <location>
        <begin position="576"/>
        <end position="605"/>
    </location>
</feature>
<dbReference type="InterPro" id="IPR043441">
    <property type="entry name" value="Tjap1/BEGAIN"/>
</dbReference>
<sequence length="760" mass="85131">MSEKCKECTCVKCTINANRFSDVHLHAEIEQLRQKLKEKENYIVKIETQYLKEVDKFPNGKLASMKIDLRLSEEKHARLIEAQKRMLKVNQNLEDKLLKLVDKCETEKSAFIKDIATLSHRLADANLTIHSLSQDNARYRADMNLAIQSLQCKPSNFVGQKYDSLPIEVQSRVKHYMSQKRRSSDQSQSDVKSITVPISTFPPTAMVYNITKTNPDKHSDDESDDGKPQIDVVSAAIMAKVLEDRERERILAKHCSTSDETKCQTLNANKTGVCTKINQDSPSKMKIERQSLKIKQNNKPKRIEIPVENIVIPKSQGQVNPVDIINERIWKNNWTKSKLNSPQLEATTVLTNSNSKSDIHLDVINERIWKTEPRNNNNINNHNNNINSHNNHSNQVTVIEVLNEDSANQTPDFAASPSFSNDSVLMSSSEPSSSSSDLVQINNEKRRLLNPVGKGDRVIGPRNCLMRVSREGSKNILLDNAGQYQTVLYTSSGSGSGSANQTNTALVHNLAKSTRSGRSLSTSSEEALPILSNDATQLQRVAEWVQSSVGVTKIPHTRNGNSNNNSINNNVILNNNNNINNNNNTGIKPSTSSNSTQPQSIKSTKSSCIIEIPNIDENNESVSVKKGIANELVVKTHVIDKKNVSGNKKNLEHIVNEQVMKDLICFDSTNEDDGDEDERRGGVKSRKSSNEKKIIESDLDCEVKITKEMEETYLKLAASLDPRTLRLPTSVNADLTIEKYRKDHKKINMQKNSDKSEAST</sequence>
<comment type="subcellular location">
    <subcellularLocation>
        <location evidence="1">Membrane</location>
        <topology evidence="1">Peripheral membrane protein</topology>
    </subcellularLocation>
</comment>
<evidence type="ECO:0000256" key="3">
    <source>
        <dbReference type="ARBA" id="ARBA00023136"/>
    </source>
</evidence>
<feature type="compositionally biased region" description="Low complexity" evidence="4">
    <location>
        <begin position="576"/>
        <end position="600"/>
    </location>
</feature>
<evidence type="ECO:0000256" key="1">
    <source>
        <dbReference type="ARBA" id="ARBA00004170"/>
    </source>
</evidence>
<keyword evidence="6" id="KW-1185">Reference proteome</keyword>
<dbReference type="PANTHER" id="PTHR28664">
    <property type="entry name" value="TIGHT JUNCTION-ASSOCIATED PROTEIN 1"/>
    <property type="match status" value="1"/>
</dbReference>
<keyword evidence="3" id="KW-0472">Membrane</keyword>
<feature type="region of interest" description="Disordered" evidence="4">
    <location>
        <begin position="668"/>
        <end position="691"/>
    </location>
</feature>
<evidence type="ECO:0000256" key="4">
    <source>
        <dbReference type="SAM" id="MobiDB-lite"/>
    </source>
</evidence>
<organism evidence="5 6">
    <name type="scientific">Cotesia glomerata</name>
    <name type="common">Lepidopteran parasitic wasp</name>
    <name type="synonym">Apanteles glomeratus</name>
    <dbReference type="NCBI Taxonomy" id="32391"/>
    <lineage>
        <taxon>Eukaryota</taxon>
        <taxon>Metazoa</taxon>
        <taxon>Ecdysozoa</taxon>
        <taxon>Arthropoda</taxon>
        <taxon>Hexapoda</taxon>
        <taxon>Insecta</taxon>
        <taxon>Pterygota</taxon>
        <taxon>Neoptera</taxon>
        <taxon>Endopterygota</taxon>
        <taxon>Hymenoptera</taxon>
        <taxon>Apocrita</taxon>
        <taxon>Ichneumonoidea</taxon>
        <taxon>Braconidae</taxon>
        <taxon>Microgastrinae</taxon>
        <taxon>Cotesia</taxon>
    </lineage>
</organism>
<accession>A0AAV7I5S8</accession>
<gene>
    <name evidence="5" type="ORF">KQX54_006792</name>
</gene>
<evidence type="ECO:0000313" key="6">
    <source>
        <dbReference type="Proteomes" id="UP000826195"/>
    </source>
</evidence>
<proteinExistence type="predicted"/>
<protein>
    <submittedName>
        <fullName evidence="5">Uncharacterized protein</fullName>
    </submittedName>
</protein>
<feature type="compositionally biased region" description="Polar residues" evidence="4">
    <location>
        <begin position="409"/>
        <end position="426"/>
    </location>
</feature>
<reference evidence="5 6" key="1">
    <citation type="journal article" date="2021" name="J. Hered.">
        <title>A chromosome-level genome assembly of the parasitoid wasp, Cotesia glomerata (Hymenoptera: Braconidae).</title>
        <authorList>
            <person name="Pinto B.J."/>
            <person name="Weis J.J."/>
            <person name="Gamble T."/>
            <person name="Ode P.J."/>
            <person name="Paul R."/>
            <person name="Zaspel J.M."/>
        </authorList>
    </citation>
    <scope>NUCLEOTIDE SEQUENCE [LARGE SCALE GENOMIC DNA]</scope>
    <source>
        <strain evidence="5">CgM1</strain>
    </source>
</reference>